<dbReference type="InterPro" id="IPR009163">
    <property type="entry name" value="Ap4A_phos1/2"/>
</dbReference>
<dbReference type="InterPro" id="IPR019200">
    <property type="entry name" value="ATP_adenylylTrfase_C"/>
</dbReference>
<dbReference type="InterPro" id="IPR036265">
    <property type="entry name" value="HIT-like_sf"/>
</dbReference>
<evidence type="ECO:0000313" key="5">
    <source>
        <dbReference type="EMBL" id="KAF5351972.1"/>
    </source>
</evidence>
<evidence type="ECO:0008006" key="7">
    <source>
        <dbReference type="Google" id="ProtNLM"/>
    </source>
</evidence>
<dbReference type="Pfam" id="PF19327">
    <property type="entry name" value="Ap4A_phos_N"/>
    <property type="match status" value="1"/>
</dbReference>
<dbReference type="PANTHER" id="PTHR38420">
    <property type="entry name" value="AP-4-A PHOSPHORYLASE II"/>
    <property type="match status" value="1"/>
</dbReference>
<evidence type="ECO:0000259" key="3">
    <source>
        <dbReference type="Pfam" id="PF09830"/>
    </source>
</evidence>
<sequence>MSADEIIAKIPAQYRKAKENGDLFFFPSTIVRHREEDANIEFQISVCPALKNKPQQVVRPPELDKALPQPTEKKTFDPFAPPYNENLYVGEMKDEESGEEYVIVLNKFSVVPNHFILVSKGYKSQSSPLLPPDLVQTYKLLVAARKVGRKSFAFYNCGDSSGASQPHKHIQFIPIEATEAGPPIERLARSINLETPTKPFTLSRLPYANHVIRLPPDLQYEEGENLERVLADAFLSLLDLGISTIRYALDYPAGKPSYNVIITLEHMHLIPRLHENFVLPESGDVISVNALGYAGMLLVKTEEELEKVKAHGIGKILRGVGLESVHEVQLAGTTDEAVNLAAPHMYLNDPLTTDARLYEAILLQSSRTQYVRAENSSEAVSLQGKPAKTPIIAGSVCGGVLLLAWIIGFSIYFRKRYVRKKLKRAAAAIGLPPPPELKSRPETEKVVIPPDPAVLLGQRAPGHAFADTNDTQVPIPKPVVVLSEKPNSQTRTVAIDTGRSIGDVGVGLSGSSSGTDGERVEEHRPLLTITTDLQDISALRRPNNVEKGHGADASSGNR</sequence>
<dbReference type="CDD" id="cd12087">
    <property type="entry name" value="TM_EGFR-like"/>
    <property type="match status" value="1"/>
</dbReference>
<dbReference type="GO" id="GO:0003877">
    <property type="term" value="F:ATP:ADP adenylyltransferase activity"/>
    <property type="evidence" value="ECO:0007669"/>
    <property type="project" value="InterPro"/>
</dbReference>
<keyword evidence="6" id="KW-1185">Reference proteome</keyword>
<keyword evidence="2" id="KW-0812">Transmembrane</keyword>
<evidence type="ECO:0000256" key="2">
    <source>
        <dbReference type="SAM" id="Phobius"/>
    </source>
</evidence>
<dbReference type="InterPro" id="IPR045759">
    <property type="entry name" value="Ap4A_phos1/2_N"/>
</dbReference>
<dbReference type="EMBL" id="JAACJO010000012">
    <property type="protein sequence ID" value="KAF5351972.1"/>
    <property type="molecule type" value="Genomic_DNA"/>
</dbReference>
<gene>
    <name evidence="5" type="ORF">D9756_007601</name>
</gene>
<dbReference type="Proteomes" id="UP000559027">
    <property type="component" value="Unassembled WGS sequence"/>
</dbReference>
<evidence type="ECO:0000259" key="4">
    <source>
        <dbReference type="Pfam" id="PF19327"/>
    </source>
</evidence>
<feature type="domain" description="Ap4A phosphorylase 1/2 N-terminal" evidence="4">
    <location>
        <begin position="4"/>
        <end position="186"/>
    </location>
</feature>
<keyword evidence="2" id="KW-1133">Transmembrane helix</keyword>
<keyword evidence="2" id="KW-0472">Membrane</keyword>
<dbReference type="AlphaFoldDB" id="A0A8H5FX44"/>
<feature type="transmembrane region" description="Helical" evidence="2">
    <location>
        <begin position="391"/>
        <end position="413"/>
    </location>
</feature>
<dbReference type="Pfam" id="PF09830">
    <property type="entry name" value="ATP_transf"/>
    <property type="match status" value="1"/>
</dbReference>
<dbReference type="PANTHER" id="PTHR38420:SF1">
    <property type="entry name" value="PUTATIVE (AFU_ORTHOLOGUE AFUA_5G14690)-RELATED"/>
    <property type="match status" value="1"/>
</dbReference>
<protein>
    <recommendedName>
        <fullName evidence="7">ATP adenylyltransferase</fullName>
    </recommendedName>
</protein>
<dbReference type="InterPro" id="IPR043171">
    <property type="entry name" value="Ap4A_phos1/2-like"/>
</dbReference>
<feature type="domain" description="ATP adenylyltransferase C-terminal" evidence="3">
    <location>
        <begin position="204"/>
        <end position="322"/>
    </location>
</feature>
<evidence type="ECO:0000256" key="1">
    <source>
        <dbReference type="SAM" id="MobiDB-lite"/>
    </source>
</evidence>
<dbReference type="SUPFAM" id="SSF54197">
    <property type="entry name" value="HIT-like"/>
    <property type="match status" value="1"/>
</dbReference>
<dbReference type="OrthoDB" id="10267950at2759"/>
<comment type="caution">
    <text evidence="5">The sequence shown here is derived from an EMBL/GenBank/DDBJ whole genome shotgun (WGS) entry which is preliminary data.</text>
</comment>
<reference evidence="5 6" key="1">
    <citation type="journal article" date="2020" name="ISME J.">
        <title>Uncovering the hidden diversity of litter-decomposition mechanisms in mushroom-forming fungi.</title>
        <authorList>
            <person name="Floudas D."/>
            <person name="Bentzer J."/>
            <person name="Ahren D."/>
            <person name="Johansson T."/>
            <person name="Persson P."/>
            <person name="Tunlid A."/>
        </authorList>
    </citation>
    <scope>NUCLEOTIDE SEQUENCE [LARGE SCALE GENOMIC DNA]</scope>
    <source>
        <strain evidence="5 6">CBS 146.42</strain>
    </source>
</reference>
<proteinExistence type="predicted"/>
<name>A0A8H5FX44_9AGAR</name>
<dbReference type="Gene3D" id="3.30.428.70">
    <property type="match status" value="1"/>
</dbReference>
<accession>A0A8H5FX44</accession>
<organism evidence="5 6">
    <name type="scientific">Leucocoprinus leucothites</name>
    <dbReference type="NCBI Taxonomy" id="201217"/>
    <lineage>
        <taxon>Eukaryota</taxon>
        <taxon>Fungi</taxon>
        <taxon>Dikarya</taxon>
        <taxon>Basidiomycota</taxon>
        <taxon>Agaricomycotina</taxon>
        <taxon>Agaricomycetes</taxon>
        <taxon>Agaricomycetidae</taxon>
        <taxon>Agaricales</taxon>
        <taxon>Agaricineae</taxon>
        <taxon>Agaricaceae</taxon>
        <taxon>Leucocoprinus</taxon>
    </lineage>
</organism>
<evidence type="ECO:0000313" key="6">
    <source>
        <dbReference type="Proteomes" id="UP000559027"/>
    </source>
</evidence>
<feature type="region of interest" description="Disordered" evidence="1">
    <location>
        <begin position="538"/>
        <end position="558"/>
    </location>
</feature>
<dbReference type="GO" id="GO:0005524">
    <property type="term" value="F:ATP binding"/>
    <property type="evidence" value="ECO:0007669"/>
    <property type="project" value="InterPro"/>
</dbReference>
<dbReference type="GO" id="GO:0009117">
    <property type="term" value="P:nucleotide metabolic process"/>
    <property type="evidence" value="ECO:0007669"/>
    <property type="project" value="InterPro"/>
</dbReference>